<dbReference type="AlphaFoldDB" id="A0A232M3D4"/>
<feature type="region of interest" description="Disordered" evidence="5">
    <location>
        <begin position="378"/>
        <end position="428"/>
    </location>
</feature>
<dbReference type="SMART" id="SM00355">
    <property type="entry name" value="ZnF_C2H2"/>
    <property type="match status" value="4"/>
</dbReference>
<evidence type="ECO:0000256" key="4">
    <source>
        <dbReference type="PROSITE-ProRule" id="PRU00042"/>
    </source>
</evidence>
<dbReference type="Gene3D" id="3.30.160.60">
    <property type="entry name" value="Classic Zinc Finger"/>
    <property type="match status" value="2"/>
</dbReference>
<sequence length="840" mass="93893">MEVICPYCCCALSSGIVMNGRQWIDHVKHDLDPYVCLFEPCDTPDTLYNRSEDWLNHMRQHKLRWRCAAKSHAVLVFENRSEYEEHMSTKHKGTKSQVALLAERSSRSSGPIFESCPLCGESDSNRRLEDHVAGHLRYLALKSLPFTDDGGDDEGSEVSVKSGETDEQTRTTIIDDSDYGIPLDLDSPPTIIPLDDLGDFELMTIPVLNLDHSEWGFMPDPFATNKSQKSDPILVAFHAKANLQSQEVSIMNSADDPPAPPAEPPAETRSQEDSRLSDPNLRNGSSNAPKSDKPRPHVCATCGRSFTRLEHLKRHERSHSNEMPLECSECGLSFARRDHLLTHKQNLHMTATPSSPSVKDLRVNAITILEKLVLDERKEREDREAAHEAATQKAVLDKKAAEERAAADEKIADEAEDAEARGKAEEKVAEDIQQNLHMTATPSSPSVEDLRVNAIARLEKLILDEQKEREDREAAHEAATQKAVLDKKAAEERATTDEKIADEAEDAEARGKAEKKVAEDSQQNLHMTATPSSPSAEDPRDNAIARLEKLILDERKEREDREAVEDPRDNAIARLEKLILDERKEREDREATHEAATQKAVLDKKAAEERAAADEKIADEAAGTEARGKAEKMVAEDITKAKEEAAIPTVAEAKAKKVIEETNADAATKKPPEEKKPIKFKDIFGRKFIFPFHLCNTWQGMEELIRQAFLHLEVIGPHVAEGHYDLIGPNGDIIIPQIWDTVVEPDWTVTMQMWPIPIPETPQPAPPPPPPPPPLPLVPVAIVEEPKPATRKPPHPDWSEGWDTVEETWMIPEEDEPQEPKPATVSAATKKPPDSDWTEW</sequence>
<feature type="compositionally biased region" description="Basic and acidic residues" evidence="5">
    <location>
        <begin position="378"/>
        <end position="387"/>
    </location>
</feature>
<dbReference type="InterPro" id="IPR036236">
    <property type="entry name" value="Znf_C2H2_sf"/>
</dbReference>
<evidence type="ECO:0000256" key="3">
    <source>
        <dbReference type="ARBA" id="ARBA00022833"/>
    </source>
</evidence>
<accession>A0A232M3D4</accession>
<dbReference type="InterPro" id="IPR054464">
    <property type="entry name" value="ULD_fung"/>
</dbReference>
<feature type="region of interest" description="Disordered" evidence="5">
    <location>
        <begin position="809"/>
        <end position="840"/>
    </location>
</feature>
<dbReference type="GO" id="GO:0008270">
    <property type="term" value="F:zinc ion binding"/>
    <property type="evidence" value="ECO:0007669"/>
    <property type="project" value="UniProtKB-KW"/>
</dbReference>
<evidence type="ECO:0000256" key="2">
    <source>
        <dbReference type="ARBA" id="ARBA00022771"/>
    </source>
</evidence>
<dbReference type="SUPFAM" id="SSF57667">
    <property type="entry name" value="beta-beta-alpha zinc fingers"/>
    <property type="match status" value="1"/>
</dbReference>
<evidence type="ECO:0000256" key="5">
    <source>
        <dbReference type="SAM" id="MobiDB-lite"/>
    </source>
</evidence>
<keyword evidence="8" id="KW-1185">Reference proteome</keyword>
<evidence type="ECO:0000259" key="6">
    <source>
        <dbReference type="PROSITE" id="PS50157"/>
    </source>
</evidence>
<feature type="compositionally biased region" description="Polar residues" evidence="5">
    <location>
        <begin position="520"/>
        <end position="535"/>
    </location>
</feature>
<evidence type="ECO:0000313" key="7">
    <source>
        <dbReference type="EMBL" id="OXV10920.1"/>
    </source>
</evidence>
<dbReference type="Proteomes" id="UP000243515">
    <property type="component" value="Unassembled WGS sequence"/>
</dbReference>
<feature type="region of interest" description="Disordered" evidence="5">
    <location>
        <begin position="148"/>
        <end position="167"/>
    </location>
</feature>
<feature type="domain" description="C2H2-type" evidence="6">
    <location>
        <begin position="325"/>
        <end position="353"/>
    </location>
</feature>
<dbReference type="PROSITE" id="PS00028">
    <property type="entry name" value="ZINC_FINGER_C2H2_1"/>
    <property type="match status" value="2"/>
</dbReference>
<organism evidence="7 8">
    <name type="scientific">Elaphomyces granulatus</name>
    <dbReference type="NCBI Taxonomy" id="519963"/>
    <lineage>
        <taxon>Eukaryota</taxon>
        <taxon>Fungi</taxon>
        <taxon>Dikarya</taxon>
        <taxon>Ascomycota</taxon>
        <taxon>Pezizomycotina</taxon>
        <taxon>Eurotiomycetes</taxon>
        <taxon>Eurotiomycetidae</taxon>
        <taxon>Eurotiales</taxon>
        <taxon>Elaphomycetaceae</taxon>
        <taxon>Elaphomyces</taxon>
    </lineage>
</organism>
<dbReference type="PANTHER" id="PTHR35391">
    <property type="entry name" value="C2H2-TYPE DOMAIN-CONTAINING PROTEIN-RELATED"/>
    <property type="match status" value="1"/>
</dbReference>
<feature type="compositionally biased region" description="Basic and acidic residues" evidence="5">
    <location>
        <begin position="484"/>
        <end position="519"/>
    </location>
</feature>
<dbReference type="InterPro" id="IPR013087">
    <property type="entry name" value="Znf_C2H2_type"/>
</dbReference>
<dbReference type="PANTHER" id="PTHR35391:SF7">
    <property type="entry name" value="C2H2-TYPE DOMAIN-CONTAINING PROTEIN"/>
    <property type="match status" value="1"/>
</dbReference>
<feature type="compositionally biased region" description="Polar residues" evidence="5">
    <location>
        <begin position="280"/>
        <end position="289"/>
    </location>
</feature>
<feature type="compositionally biased region" description="Basic and acidic residues" evidence="5">
    <location>
        <begin position="467"/>
        <end position="476"/>
    </location>
</feature>
<evidence type="ECO:0000256" key="1">
    <source>
        <dbReference type="ARBA" id="ARBA00022723"/>
    </source>
</evidence>
<feature type="region of interest" description="Disordered" evidence="5">
    <location>
        <begin position="251"/>
        <end position="299"/>
    </location>
</feature>
<reference evidence="7 8" key="1">
    <citation type="journal article" date="2015" name="Environ. Microbiol.">
        <title>Metagenome sequence of Elaphomyces granulatus from sporocarp tissue reveals Ascomycota ectomycorrhizal fingerprints of genome expansion and a Proteobacteria-rich microbiome.</title>
        <authorList>
            <person name="Quandt C.A."/>
            <person name="Kohler A."/>
            <person name="Hesse C.N."/>
            <person name="Sharpton T.J."/>
            <person name="Martin F."/>
            <person name="Spatafora J.W."/>
        </authorList>
    </citation>
    <scope>NUCLEOTIDE SEQUENCE [LARGE SCALE GENOMIC DNA]</scope>
    <source>
        <strain evidence="7 8">OSC145934</strain>
    </source>
</reference>
<dbReference type="PROSITE" id="PS50157">
    <property type="entry name" value="ZINC_FINGER_C2H2_2"/>
    <property type="match status" value="2"/>
</dbReference>
<dbReference type="OrthoDB" id="20872at2759"/>
<dbReference type="FunFam" id="3.30.160.60:FF:000065">
    <property type="entry name" value="B-cell CLL/lymphoma 6, member B"/>
    <property type="match status" value="1"/>
</dbReference>
<dbReference type="EMBL" id="NPHW01002697">
    <property type="protein sequence ID" value="OXV10920.1"/>
    <property type="molecule type" value="Genomic_DNA"/>
</dbReference>
<feature type="compositionally biased region" description="Basic and acidic residues" evidence="5">
    <location>
        <begin position="395"/>
        <end position="428"/>
    </location>
</feature>
<proteinExistence type="predicted"/>
<name>A0A232M3D4_9EURO</name>
<feature type="region of interest" description="Disordered" evidence="5">
    <location>
        <begin position="758"/>
        <end position="779"/>
    </location>
</feature>
<gene>
    <name evidence="7" type="ORF">Egran_01317</name>
</gene>
<comment type="caution">
    <text evidence="7">The sequence shown here is derived from an EMBL/GenBank/DDBJ whole genome shotgun (WGS) entry which is preliminary data.</text>
</comment>
<dbReference type="Pfam" id="PF00096">
    <property type="entry name" value="zf-C2H2"/>
    <property type="match status" value="2"/>
</dbReference>
<protein>
    <recommendedName>
        <fullName evidence="6">C2H2-type domain-containing protein</fullName>
    </recommendedName>
</protein>
<dbReference type="Pfam" id="PF22893">
    <property type="entry name" value="ULD_2"/>
    <property type="match status" value="1"/>
</dbReference>
<keyword evidence="3" id="KW-0862">Zinc</keyword>
<feature type="region of interest" description="Disordered" evidence="5">
    <location>
        <begin position="467"/>
        <end position="542"/>
    </location>
</feature>
<evidence type="ECO:0000313" key="8">
    <source>
        <dbReference type="Proteomes" id="UP000243515"/>
    </source>
</evidence>
<feature type="domain" description="C2H2-type" evidence="6">
    <location>
        <begin position="297"/>
        <end position="324"/>
    </location>
</feature>
<keyword evidence="2 4" id="KW-0863">Zinc-finger</keyword>
<feature type="compositionally biased region" description="Pro residues" evidence="5">
    <location>
        <begin position="758"/>
        <end position="777"/>
    </location>
</feature>
<keyword evidence="1" id="KW-0479">Metal-binding</keyword>